<dbReference type="AlphaFoldDB" id="A0A9W6LR43"/>
<protein>
    <submittedName>
        <fullName evidence="1">Uncharacterized protein</fullName>
    </submittedName>
</protein>
<dbReference type="Proteomes" id="UP001144323">
    <property type="component" value="Unassembled WGS sequence"/>
</dbReference>
<dbReference type="EMBL" id="BSEC01000001">
    <property type="protein sequence ID" value="GLI92016.1"/>
    <property type="molecule type" value="Genomic_DNA"/>
</dbReference>
<organism evidence="1 2">
    <name type="scientific">Methylocystis echinoides</name>
    <dbReference type="NCBI Taxonomy" id="29468"/>
    <lineage>
        <taxon>Bacteria</taxon>
        <taxon>Pseudomonadati</taxon>
        <taxon>Pseudomonadota</taxon>
        <taxon>Alphaproteobacteria</taxon>
        <taxon>Hyphomicrobiales</taxon>
        <taxon>Methylocystaceae</taxon>
        <taxon>Methylocystis</taxon>
    </lineage>
</organism>
<keyword evidence="2" id="KW-1185">Reference proteome</keyword>
<evidence type="ECO:0000313" key="2">
    <source>
        <dbReference type="Proteomes" id="UP001144323"/>
    </source>
</evidence>
<dbReference type="RefSeq" id="WP_281800974.1">
    <property type="nucleotide sequence ID" value="NZ_BSEC01000001.1"/>
</dbReference>
<accession>A0A9W6LR43</accession>
<sequence length="103" mass="11303">MRRLWLAMGALALFALWFFLPRDDVETAVRIERRAGLDLVAACNRAAAEAGAAERFSAADVLPARLEEAPGGVVALVSALEARRDGLSCHWDGIEEARLTRRR</sequence>
<gene>
    <name evidence="1" type="ORF">LMG27198_10080</name>
</gene>
<reference evidence="1" key="1">
    <citation type="journal article" date="2023" name="Int. J. Syst. Evol. Microbiol.">
        <title>Methylocystis iwaonis sp. nov., a type II methane-oxidizing bacterium from surface soil of a rice paddy field in Japan, and emended description of the genus Methylocystis (ex Whittenbury et al. 1970) Bowman et al. 1993.</title>
        <authorList>
            <person name="Kaise H."/>
            <person name="Sawadogo J.B."/>
            <person name="Alam M.S."/>
            <person name="Ueno C."/>
            <person name="Dianou D."/>
            <person name="Shinjo R."/>
            <person name="Asakawa S."/>
        </authorList>
    </citation>
    <scope>NUCLEOTIDE SEQUENCE</scope>
    <source>
        <strain evidence="1">LMG27198</strain>
    </source>
</reference>
<comment type="caution">
    <text evidence="1">The sequence shown here is derived from an EMBL/GenBank/DDBJ whole genome shotgun (WGS) entry which is preliminary data.</text>
</comment>
<name>A0A9W6LR43_9HYPH</name>
<evidence type="ECO:0000313" key="1">
    <source>
        <dbReference type="EMBL" id="GLI92016.1"/>
    </source>
</evidence>
<proteinExistence type="predicted"/>